<reference evidence="1" key="1">
    <citation type="submission" date="2021-12" db="EMBL/GenBank/DDBJ databases">
        <title>Bradyrhizobium xenonodulans sp. nov.</title>
        <authorList>
            <person name="Claassens R."/>
            <person name="Venter S.N."/>
            <person name="Beukes C.W."/>
            <person name="Stepkowski T."/>
            <person name="Steenkamp E.T."/>
        </authorList>
    </citation>
    <scope>NUCLEOTIDE SEQUENCE</scope>
    <source>
        <strain evidence="1">14AB</strain>
    </source>
</reference>
<dbReference type="RefSeq" id="WP_270170171.1">
    <property type="nucleotide sequence ID" value="NZ_CP089391.1"/>
</dbReference>
<protein>
    <submittedName>
        <fullName evidence="1">Nuclear transport factor 2 family protein</fullName>
    </submittedName>
</protein>
<keyword evidence="2" id="KW-1185">Reference proteome</keyword>
<evidence type="ECO:0000313" key="1">
    <source>
        <dbReference type="EMBL" id="WBL81494.1"/>
    </source>
</evidence>
<dbReference type="Proteomes" id="UP001179614">
    <property type="component" value="Chromosome"/>
</dbReference>
<sequence>MPTISNLVATFAENAVRVTPSGIFQGRDAIRGSFRDALKLGLHDYSVQRTISRSSGAFVFNAGTWQAKVGDWSFHGYYSSILTSEGGQPKIVEETVAVAAP</sequence>
<dbReference type="InterPro" id="IPR032710">
    <property type="entry name" value="NTF2-like_dom_sf"/>
</dbReference>
<evidence type="ECO:0000313" key="2">
    <source>
        <dbReference type="Proteomes" id="UP001179614"/>
    </source>
</evidence>
<accession>A0ABY7MTK0</accession>
<dbReference type="Gene3D" id="3.10.450.50">
    <property type="match status" value="1"/>
</dbReference>
<name>A0ABY7MTK0_9BRAD</name>
<gene>
    <name evidence="1" type="ORF">I3J27_14115</name>
</gene>
<organism evidence="1 2">
    <name type="scientific">Bradyrhizobium xenonodulans</name>
    <dbReference type="NCBI Taxonomy" id="2736875"/>
    <lineage>
        <taxon>Bacteria</taxon>
        <taxon>Pseudomonadati</taxon>
        <taxon>Pseudomonadota</taxon>
        <taxon>Alphaproteobacteria</taxon>
        <taxon>Hyphomicrobiales</taxon>
        <taxon>Nitrobacteraceae</taxon>
        <taxon>Bradyrhizobium</taxon>
    </lineage>
</organism>
<dbReference type="SUPFAM" id="SSF54427">
    <property type="entry name" value="NTF2-like"/>
    <property type="match status" value="1"/>
</dbReference>
<proteinExistence type="predicted"/>
<dbReference type="EMBL" id="CP089391">
    <property type="protein sequence ID" value="WBL81494.1"/>
    <property type="molecule type" value="Genomic_DNA"/>
</dbReference>